<dbReference type="Proteomes" id="UP001341840">
    <property type="component" value="Unassembled WGS sequence"/>
</dbReference>
<reference evidence="2 3" key="1">
    <citation type="journal article" date="2023" name="Plants (Basel)">
        <title>Bridging the Gap: Combining Genomics and Transcriptomics Approaches to Understand Stylosanthes scabra, an Orphan Legume from the Brazilian Caatinga.</title>
        <authorList>
            <person name="Ferreira-Neto J.R.C."/>
            <person name="da Silva M.D."/>
            <person name="Binneck E."/>
            <person name="de Melo N.F."/>
            <person name="da Silva R.H."/>
            <person name="de Melo A.L.T.M."/>
            <person name="Pandolfi V."/>
            <person name="Bustamante F.O."/>
            <person name="Brasileiro-Vidal A.C."/>
            <person name="Benko-Iseppon A.M."/>
        </authorList>
    </citation>
    <scope>NUCLEOTIDE SEQUENCE [LARGE SCALE GENOMIC DNA]</scope>
    <source>
        <tissue evidence="2">Leaves</tissue>
    </source>
</reference>
<keyword evidence="1" id="KW-1133">Transmembrane helix</keyword>
<evidence type="ECO:0000313" key="2">
    <source>
        <dbReference type="EMBL" id="MED6185665.1"/>
    </source>
</evidence>
<accession>A0ABU6WKW7</accession>
<sequence>MDYLHFQSLDIETETSRSTFRQLLAIRYFIFRITATFFVLLATSKITIYFARKISKHKQVLTRRRYWRRRHPRGGGNTAGASCEDDVEAIGAIKVKALDSEAPPTWQAPLHTGGNEGTVVLLDELPSAPPRVQRRLCGQRLPRRRRFCVHRLHPDGTSGLHVILTGGACRVPASTWMAPSPIAPPSQHLKKRRCHRVAM</sequence>
<name>A0ABU6WKW7_9FABA</name>
<gene>
    <name evidence="2" type="ORF">PIB30_059254</name>
</gene>
<keyword evidence="1" id="KW-0472">Membrane</keyword>
<protein>
    <submittedName>
        <fullName evidence="2">Uncharacterized protein</fullName>
    </submittedName>
</protein>
<comment type="caution">
    <text evidence="2">The sequence shown here is derived from an EMBL/GenBank/DDBJ whole genome shotgun (WGS) entry which is preliminary data.</text>
</comment>
<organism evidence="2 3">
    <name type="scientific">Stylosanthes scabra</name>
    <dbReference type="NCBI Taxonomy" id="79078"/>
    <lineage>
        <taxon>Eukaryota</taxon>
        <taxon>Viridiplantae</taxon>
        <taxon>Streptophyta</taxon>
        <taxon>Embryophyta</taxon>
        <taxon>Tracheophyta</taxon>
        <taxon>Spermatophyta</taxon>
        <taxon>Magnoliopsida</taxon>
        <taxon>eudicotyledons</taxon>
        <taxon>Gunneridae</taxon>
        <taxon>Pentapetalae</taxon>
        <taxon>rosids</taxon>
        <taxon>fabids</taxon>
        <taxon>Fabales</taxon>
        <taxon>Fabaceae</taxon>
        <taxon>Papilionoideae</taxon>
        <taxon>50 kb inversion clade</taxon>
        <taxon>dalbergioids sensu lato</taxon>
        <taxon>Dalbergieae</taxon>
        <taxon>Pterocarpus clade</taxon>
        <taxon>Stylosanthes</taxon>
    </lineage>
</organism>
<feature type="transmembrane region" description="Helical" evidence="1">
    <location>
        <begin position="29"/>
        <end position="51"/>
    </location>
</feature>
<dbReference type="EMBL" id="JASCZI010181750">
    <property type="protein sequence ID" value="MED6185665.1"/>
    <property type="molecule type" value="Genomic_DNA"/>
</dbReference>
<evidence type="ECO:0000256" key="1">
    <source>
        <dbReference type="SAM" id="Phobius"/>
    </source>
</evidence>
<proteinExistence type="predicted"/>
<keyword evidence="3" id="KW-1185">Reference proteome</keyword>
<evidence type="ECO:0000313" key="3">
    <source>
        <dbReference type="Proteomes" id="UP001341840"/>
    </source>
</evidence>
<keyword evidence="1" id="KW-0812">Transmembrane</keyword>